<protein>
    <submittedName>
        <fullName evidence="1">Uncharacterized protein</fullName>
    </submittedName>
</protein>
<evidence type="ECO:0000313" key="1">
    <source>
        <dbReference type="EMBL" id="TWU04911.1"/>
    </source>
</evidence>
<dbReference type="Proteomes" id="UP000320176">
    <property type="component" value="Unassembled WGS sequence"/>
</dbReference>
<proteinExistence type="predicted"/>
<organism evidence="1 2">
    <name type="scientific">Stieleria varia</name>
    <dbReference type="NCBI Taxonomy" id="2528005"/>
    <lineage>
        <taxon>Bacteria</taxon>
        <taxon>Pseudomonadati</taxon>
        <taxon>Planctomycetota</taxon>
        <taxon>Planctomycetia</taxon>
        <taxon>Pirellulales</taxon>
        <taxon>Pirellulaceae</taxon>
        <taxon>Stieleria</taxon>
    </lineage>
</organism>
<accession>A0A5C6B018</accession>
<comment type="caution">
    <text evidence="1">The sequence shown here is derived from an EMBL/GenBank/DDBJ whole genome shotgun (WGS) entry which is preliminary data.</text>
</comment>
<dbReference type="EMBL" id="SJPN01000003">
    <property type="protein sequence ID" value="TWU04911.1"/>
    <property type="molecule type" value="Genomic_DNA"/>
</dbReference>
<evidence type="ECO:0000313" key="2">
    <source>
        <dbReference type="Proteomes" id="UP000320176"/>
    </source>
</evidence>
<dbReference type="AlphaFoldDB" id="A0A5C6B018"/>
<keyword evidence="2" id="KW-1185">Reference proteome</keyword>
<reference evidence="1 2" key="1">
    <citation type="submission" date="2019-02" db="EMBL/GenBank/DDBJ databases">
        <title>Deep-cultivation of Planctomycetes and their phenomic and genomic characterization uncovers novel biology.</title>
        <authorList>
            <person name="Wiegand S."/>
            <person name="Jogler M."/>
            <person name="Boedeker C."/>
            <person name="Pinto D."/>
            <person name="Vollmers J."/>
            <person name="Rivas-Marin E."/>
            <person name="Kohn T."/>
            <person name="Peeters S.H."/>
            <person name="Heuer A."/>
            <person name="Rast P."/>
            <person name="Oberbeckmann S."/>
            <person name="Bunk B."/>
            <person name="Jeske O."/>
            <person name="Meyerdierks A."/>
            <person name="Storesund J.E."/>
            <person name="Kallscheuer N."/>
            <person name="Luecker S."/>
            <person name="Lage O.M."/>
            <person name="Pohl T."/>
            <person name="Merkel B.J."/>
            <person name="Hornburger P."/>
            <person name="Mueller R.-W."/>
            <person name="Bruemmer F."/>
            <person name="Labrenz M."/>
            <person name="Spormann A.M."/>
            <person name="Op Den Camp H."/>
            <person name="Overmann J."/>
            <person name="Amann R."/>
            <person name="Jetten M.S.M."/>
            <person name="Mascher T."/>
            <person name="Medema M.H."/>
            <person name="Devos D.P."/>
            <person name="Kaster A.-K."/>
            <person name="Ovreas L."/>
            <person name="Rohde M."/>
            <person name="Galperin M.Y."/>
            <person name="Jogler C."/>
        </authorList>
    </citation>
    <scope>NUCLEOTIDE SEQUENCE [LARGE SCALE GENOMIC DNA]</scope>
    <source>
        <strain evidence="1 2">Pla52n</strain>
    </source>
</reference>
<gene>
    <name evidence="1" type="ORF">Pla52n_29560</name>
</gene>
<name>A0A5C6B018_9BACT</name>
<sequence length="112" mass="12949">MCFRTLGNCAVPLATVANAEQRNAQQREHKHGYQEDRMIYQITLYWTDGGPRKWRFQRGTIRLGSSLRLLASSTRRNFAIRLHRTAHEDSHHNVSTLHVTLSSLGKIHWILG</sequence>